<dbReference type="InterPro" id="IPR036280">
    <property type="entry name" value="Multihaem_cyt_sf"/>
</dbReference>
<feature type="domain" description="Cytochrome c7-like" evidence="2">
    <location>
        <begin position="79"/>
        <end position="137"/>
    </location>
</feature>
<dbReference type="InterPro" id="IPR051829">
    <property type="entry name" value="Multiheme_Cytochr_ET"/>
</dbReference>
<dbReference type="Proteomes" id="UP000179034">
    <property type="component" value="Unassembled WGS sequence"/>
</dbReference>
<keyword evidence="1" id="KW-0732">Signal</keyword>
<sequence>ASGVKGDENSCVSCHSKLPTDTFVGSNFLDWKNSIHEEYGVTCDDCHGGSPKAKEREVAHKGVYKSGDPRSTVYYRNVPATCGGCHEEVYLEFIQSNHYRKLEKTGSGPTCGTCHGSRATWIITPQNLKTICTNCHNERTGTMLHAPDEARTLLLALNQSASLHDLLGRMAGEGEKGNAQDRLKAAGSKVDRARIVWHSFDLEAVSQLLLEANEVLTEVEKGLDGRN</sequence>
<protein>
    <recommendedName>
        <fullName evidence="2">Cytochrome c7-like domain-containing protein</fullName>
    </recommendedName>
</protein>
<evidence type="ECO:0000313" key="4">
    <source>
        <dbReference type="Proteomes" id="UP000179034"/>
    </source>
</evidence>
<dbReference type="PANTHER" id="PTHR35038">
    <property type="entry name" value="DISSIMILATORY SULFITE REDUCTASE SIRA"/>
    <property type="match status" value="1"/>
</dbReference>
<evidence type="ECO:0000313" key="3">
    <source>
        <dbReference type="EMBL" id="OGF98456.1"/>
    </source>
</evidence>
<organism evidence="3 4">
    <name type="scientific">Candidatus Glassbacteria bacterium RBG_16_58_8</name>
    <dbReference type="NCBI Taxonomy" id="1817866"/>
    <lineage>
        <taxon>Bacteria</taxon>
        <taxon>Candidatus Glassiibacteriota</taxon>
    </lineage>
</organism>
<gene>
    <name evidence="3" type="ORF">A2Z06_03390</name>
</gene>
<dbReference type="Pfam" id="PF14522">
    <property type="entry name" value="Cytochrome_C7"/>
    <property type="match status" value="1"/>
</dbReference>
<name>A0A1F5YEP1_9BACT</name>
<dbReference type="SUPFAM" id="SSF48695">
    <property type="entry name" value="Multiheme cytochromes"/>
    <property type="match status" value="1"/>
</dbReference>
<reference evidence="3 4" key="1">
    <citation type="journal article" date="2016" name="Nat. Commun.">
        <title>Thousands of microbial genomes shed light on interconnected biogeochemical processes in an aquifer system.</title>
        <authorList>
            <person name="Anantharaman K."/>
            <person name="Brown C.T."/>
            <person name="Hug L.A."/>
            <person name="Sharon I."/>
            <person name="Castelle C.J."/>
            <person name="Probst A.J."/>
            <person name="Thomas B.C."/>
            <person name="Singh A."/>
            <person name="Wilkins M.J."/>
            <person name="Karaoz U."/>
            <person name="Brodie E.L."/>
            <person name="Williams K.H."/>
            <person name="Hubbard S.S."/>
            <person name="Banfield J.F."/>
        </authorList>
    </citation>
    <scope>NUCLEOTIDE SEQUENCE [LARGE SCALE GENOMIC DNA]</scope>
</reference>
<evidence type="ECO:0000256" key="1">
    <source>
        <dbReference type="ARBA" id="ARBA00022729"/>
    </source>
</evidence>
<feature type="non-terminal residue" evidence="3">
    <location>
        <position position="1"/>
    </location>
</feature>
<dbReference type="Gene3D" id="3.90.10.10">
    <property type="entry name" value="Cytochrome C3"/>
    <property type="match status" value="1"/>
</dbReference>
<proteinExistence type="predicted"/>
<accession>A0A1F5YEP1</accession>
<comment type="caution">
    <text evidence="3">The sequence shown here is derived from an EMBL/GenBank/DDBJ whole genome shotgun (WGS) entry which is preliminary data.</text>
</comment>
<dbReference type="EMBL" id="MFIW01000003">
    <property type="protein sequence ID" value="OGF98456.1"/>
    <property type="molecule type" value="Genomic_DNA"/>
</dbReference>
<dbReference type="InterPro" id="IPR029467">
    <property type="entry name" value="Cyt_c7-like"/>
</dbReference>
<dbReference type="AlphaFoldDB" id="A0A1F5YEP1"/>
<evidence type="ECO:0000259" key="2">
    <source>
        <dbReference type="Pfam" id="PF14522"/>
    </source>
</evidence>